<evidence type="ECO:0000313" key="3">
    <source>
        <dbReference type="Proteomes" id="UP001057455"/>
    </source>
</evidence>
<dbReference type="EMBL" id="BLIY01000018">
    <property type="protein sequence ID" value="GFE55301.1"/>
    <property type="molecule type" value="Genomic_DNA"/>
</dbReference>
<dbReference type="AlphaFoldDB" id="A0A9W5WVU4"/>
<name>A0A9W5WVU4_BABOV</name>
<accession>A0A9W5WVU4</accession>
<sequence>MAANNGIAPVSAVPPGIALPDSVIKCVLEFVDEFDQSMLQLQHSGVTLDSGRNGTHPEGAHPRSSGLREADLVTRELAKLPGDSPWPTLRRRIEYLETTAATVDKHMAELAQSRHSDLVSASICATQSKAIKAICEREIPRLRRSFDAYASSSLRNGMSIPRAMSQIASLNKVKEMLMQVSQLRKLRDLVRSHASDPLDRICAAAVALHTIDMVISNNAVAVQWKMLHRLKQWFTIRLHTLINNSTAKLGLGFSDSVRLLYTLGVEPGAAASRLLSEYRRNMFAIVLSTLQRYINADASYSDPRLSGRSTSVPSPLGQQTASDIGHWARTLGPNMILLTVCKVLADLTLFLDSVVQDLKQQPVPPPPLDPTAPVSNGAAASPMDKMDDSRFYRYHQRTLYLVSQEFVSLRAYACSLLTALLSDVNIAAAKDRNDYIKLALLLRFFLTVQLECISQPGVSPATEDDSDDSESTRAAEDDVTDNTPTLGVRSVLRINGQLMLNASPKDDFHCGKGESYIYLEALEAVIHTRLLVPYMEHFYRDMVEKLRMCAAGDTGQRIFSPTGTLSESCDFYALDNLFIGRVRANIRTDDGITVCTLNPYNGWTPSSAFLGIHLDNWVPRLRTSETDVQVNPHGHNQTTEQVSPLETACLPAMSKDDWSFLCHEFGCVLTSSSFTFWSHLAAVFRVMALQPQKAYLCVQKLMAAFDWLLLRKIRECQVHAEREFPALTRFMVEQQKHNNDTSPIADDIGTLSILARRVNAVESMSCLLEMLRHKVEFNCRRCSEVVEAHYAQTVKVVNDLRAAVYSRCMLSLLDKRLPAEGILQLLQQDGLNPHQASREILDMVSMFNKHLKTVQDFIENADGGSIPLPVKALLWRYGRHIVMGAMQSVLQYTKRFTITTVVTSAAKNGCELVQQRCNEIYYSYRHGVTAAEARCPPAITHLAAYESLMRDIRNNWD</sequence>
<comment type="caution">
    <text evidence="2">The sequence shown here is derived from an EMBL/GenBank/DDBJ whole genome shotgun (WGS) entry which is preliminary data.</text>
</comment>
<feature type="region of interest" description="Disordered" evidence="1">
    <location>
        <begin position="456"/>
        <end position="484"/>
    </location>
</feature>
<proteinExistence type="predicted"/>
<reference evidence="2" key="1">
    <citation type="submission" date="2019-12" db="EMBL/GenBank/DDBJ databases">
        <title>Genome sequence of Babesia ovis.</title>
        <authorList>
            <person name="Yamagishi J."/>
            <person name="Sevinc F."/>
            <person name="Xuan X."/>
        </authorList>
    </citation>
    <scope>NUCLEOTIDE SEQUENCE</scope>
    <source>
        <strain evidence="2">Selcuk</strain>
    </source>
</reference>
<protein>
    <submittedName>
        <fullName evidence="2">tRNA(Ile)-lysidine synthetase, putative</fullName>
    </submittedName>
</protein>
<keyword evidence="3" id="KW-1185">Reference proteome</keyword>
<feature type="region of interest" description="Disordered" evidence="1">
    <location>
        <begin position="46"/>
        <end position="67"/>
    </location>
</feature>
<evidence type="ECO:0000256" key="1">
    <source>
        <dbReference type="SAM" id="MobiDB-lite"/>
    </source>
</evidence>
<gene>
    <name evidence="2" type="ORF">BaOVIS_027050</name>
</gene>
<dbReference type="Proteomes" id="UP001057455">
    <property type="component" value="Unassembled WGS sequence"/>
</dbReference>
<feature type="compositionally biased region" description="Basic and acidic residues" evidence="1">
    <location>
        <begin position="58"/>
        <end position="67"/>
    </location>
</feature>
<feature type="region of interest" description="Disordered" evidence="1">
    <location>
        <begin position="361"/>
        <end position="381"/>
    </location>
</feature>
<dbReference type="OrthoDB" id="360655at2759"/>
<evidence type="ECO:0000313" key="2">
    <source>
        <dbReference type="EMBL" id="GFE55301.1"/>
    </source>
</evidence>
<organism evidence="2 3">
    <name type="scientific">Babesia ovis</name>
    <dbReference type="NCBI Taxonomy" id="5869"/>
    <lineage>
        <taxon>Eukaryota</taxon>
        <taxon>Sar</taxon>
        <taxon>Alveolata</taxon>
        <taxon>Apicomplexa</taxon>
        <taxon>Aconoidasida</taxon>
        <taxon>Piroplasmida</taxon>
        <taxon>Babesiidae</taxon>
        <taxon>Babesia</taxon>
    </lineage>
</organism>